<keyword evidence="2 5" id="KW-0812">Transmembrane</keyword>
<evidence type="ECO:0000259" key="6">
    <source>
        <dbReference type="Pfam" id="PF00916"/>
    </source>
</evidence>
<name>A0A2R5GQH6_9STRA</name>
<dbReference type="InterPro" id="IPR001902">
    <property type="entry name" value="SLC26A/SulP_fam"/>
</dbReference>
<keyword evidence="8" id="KW-1185">Reference proteome</keyword>
<dbReference type="EMBL" id="BEYU01000134">
    <property type="protein sequence ID" value="GBG32865.1"/>
    <property type="molecule type" value="Genomic_DNA"/>
</dbReference>
<evidence type="ECO:0000256" key="5">
    <source>
        <dbReference type="SAM" id="Phobius"/>
    </source>
</evidence>
<sequence length="487" mass="51798">MSATTRSGYPPIRTWLPKYKWAEDLPYDVAAGLTVGVMAIPQSLSYALIAGLPPAYGLYSDLQICYPIFGSSKFLVVGPVAVMSLMSRFAMEKLNYTESSAEWVNMVCFLSVLVAAIQFLIGSQGWGSRISALLPAPAIAGFSSAAALIIGSTQLAALFGIDKCKLDNGQSCDFLSSILYTMSNAHRMNKATFACGILSFATLYAFRALEPTRKVPAHPHSHLPTSTGANTNASSRNAKQVSLFRSLVPKLGALFVVVASTSLMLLVEGDAFEGAQALGGIKQVGFIPSGLPSPRWIPALPQSLEVFVSLAVSSVPIALVGFAEASAIAKSSTKLRNEDVSAISDDYEVLALAFCNAFTAWVGGYPVTGSFSRTAINAESGARSALSTAIAALAVVVVLLFCTQFLAHLPKAAVSAIVLSAVIKLVDYHEFVTLLRSYRANSSDRRVWVFSVVFMASLVLGVEQGLFAGVLVHFILQRVEQGERAIV</sequence>
<feature type="transmembrane region" description="Helical" evidence="5">
    <location>
        <begin position="29"/>
        <end position="52"/>
    </location>
</feature>
<feature type="transmembrane region" description="Helical" evidence="5">
    <location>
        <begin position="447"/>
        <end position="476"/>
    </location>
</feature>
<evidence type="ECO:0000256" key="4">
    <source>
        <dbReference type="ARBA" id="ARBA00023136"/>
    </source>
</evidence>
<feature type="transmembrane region" description="Helical" evidence="5">
    <location>
        <begin position="247"/>
        <end position="267"/>
    </location>
</feature>
<feature type="domain" description="SLC26A/SulP transporter" evidence="6">
    <location>
        <begin position="27"/>
        <end position="437"/>
    </location>
</feature>
<dbReference type="Pfam" id="PF00916">
    <property type="entry name" value="Sulfate_transp"/>
    <property type="match status" value="1"/>
</dbReference>
<comment type="subcellular location">
    <subcellularLocation>
        <location evidence="1">Membrane</location>
        <topology evidence="1">Multi-pass membrane protein</topology>
    </subcellularLocation>
</comment>
<gene>
    <name evidence="7" type="ORF">FCC1311_090902</name>
</gene>
<evidence type="ECO:0000313" key="8">
    <source>
        <dbReference type="Proteomes" id="UP000241890"/>
    </source>
</evidence>
<dbReference type="Proteomes" id="UP000241890">
    <property type="component" value="Unassembled WGS sequence"/>
</dbReference>
<evidence type="ECO:0000313" key="7">
    <source>
        <dbReference type="EMBL" id="GBG32865.1"/>
    </source>
</evidence>
<feature type="transmembrane region" description="Helical" evidence="5">
    <location>
        <begin position="103"/>
        <end position="121"/>
    </location>
</feature>
<feature type="transmembrane region" description="Helical" evidence="5">
    <location>
        <begin position="385"/>
        <end position="407"/>
    </location>
</feature>
<feature type="transmembrane region" description="Helical" evidence="5">
    <location>
        <begin position="133"/>
        <end position="161"/>
    </location>
</feature>
<organism evidence="7 8">
    <name type="scientific">Hondaea fermentalgiana</name>
    <dbReference type="NCBI Taxonomy" id="2315210"/>
    <lineage>
        <taxon>Eukaryota</taxon>
        <taxon>Sar</taxon>
        <taxon>Stramenopiles</taxon>
        <taxon>Bigyra</taxon>
        <taxon>Labyrinthulomycetes</taxon>
        <taxon>Thraustochytrida</taxon>
        <taxon>Thraustochytriidae</taxon>
        <taxon>Hondaea</taxon>
    </lineage>
</organism>
<keyword evidence="4 5" id="KW-0472">Membrane</keyword>
<proteinExistence type="predicted"/>
<dbReference type="InterPro" id="IPR011547">
    <property type="entry name" value="SLC26A/SulP_dom"/>
</dbReference>
<evidence type="ECO:0000256" key="2">
    <source>
        <dbReference type="ARBA" id="ARBA00022692"/>
    </source>
</evidence>
<dbReference type="GO" id="GO:0055085">
    <property type="term" value="P:transmembrane transport"/>
    <property type="evidence" value="ECO:0007669"/>
    <property type="project" value="InterPro"/>
</dbReference>
<keyword evidence="3 5" id="KW-1133">Transmembrane helix</keyword>
<dbReference type="AlphaFoldDB" id="A0A2R5GQH6"/>
<comment type="caution">
    <text evidence="7">The sequence shown here is derived from an EMBL/GenBank/DDBJ whole genome shotgun (WGS) entry which is preliminary data.</text>
</comment>
<evidence type="ECO:0000256" key="1">
    <source>
        <dbReference type="ARBA" id="ARBA00004141"/>
    </source>
</evidence>
<evidence type="ECO:0000256" key="3">
    <source>
        <dbReference type="ARBA" id="ARBA00022989"/>
    </source>
</evidence>
<dbReference type="GO" id="GO:0016020">
    <property type="term" value="C:membrane"/>
    <property type="evidence" value="ECO:0007669"/>
    <property type="project" value="UniProtKB-SubCell"/>
</dbReference>
<feature type="transmembrane region" description="Helical" evidence="5">
    <location>
        <begin position="306"/>
        <end position="329"/>
    </location>
</feature>
<reference evidence="7 8" key="1">
    <citation type="submission" date="2017-12" db="EMBL/GenBank/DDBJ databases">
        <title>Sequencing, de novo assembly and annotation of complete genome of a new Thraustochytrid species, strain FCC1311.</title>
        <authorList>
            <person name="Sedici K."/>
            <person name="Godart F."/>
            <person name="Aiese Cigliano R."/>
            <person name="Sanseverino W."/>
            <person name="Barakat M."/>
            <person name="Ortet P."/>
            <person name="Marechal E."/>
            <person name="Cagnac O."/>
            <person name="Amato A."/>
        </authorList>
    </citation>
    <scope>NUCLEOTIDE SEQUENCE [LARGE SCALE GENOMIC DNA]</scope>
</reference>
<dbReference type="PANTHER" id="PTHR11814">
    <property type="entry name" value="SULFATE TRANSPORTER"/>
    <property type="match status" value="1"/>
</dbReference>
<accession>A0A2R5GQH6</accession>
<dbReference type="InParanoid" id="A0A2R5GQH6"/>
<feature type="transmembrane region" description="Helical" evidence="5">
    <location>
        <begin position="64"/>
        <end position="83"/>
    </location>
</feature>
<protein>
    <submittedName>
        <fullName evidence="7">Sulfate transporter</fullName>
    </submittedName>
</protein>
<dbReference type="OrthoDB" id="288203at2759"/>